<dbReference type="AlphaFoldDB" id="A0A9D4KPN5"/>
<keyword evidence="5" id="KW-1185">Reference proteome</keyword>
<dbReference type="PROSITE" id="PS50835">
    <property type="entry name" value="IG_LIKE"/>
    <property type="match status" value="2"/>
</dbReference>
<feature type="chain" id="PRO_5038649072" description="Ig-like domain-containing protein" evidence="2">
    <location>
        <begin position="30"/>
        <end position="320"/>
    </location>
</feature>
<evidence type="ECO:0000313" key="4">
    <source>
        <dbReference type="EMBL" id="KAH3843531.1"/>
    </source>
</evidence>
<dbReference type="GO" id="GO:0032589">
    <property type="term" value="C:neuron projection membrane"/>
    <property type="evidence" value="ECO:0007669"/>
    <property type="project" value="TreeGrafter"/>
</dbReference>
<organism evidence="4 5">
    <name type="scientific">Dreissena polymorpha</name>
    <name type="common">Zebra mussel</name>
    <name type="synonym">Mytilus polymorpha</name>
    <dbReference type="NCBI Taxonomy" id="45954"/>
    <lineage>
        <taxon>Eukaryota</taxon>
        <taxon>Metazoa</taxon>
        <taxon>Spiralia</taxon>
        <taxon>Lophotrochozoa</taxon>
        <taxon>Mollusca</taxon>
        <taxon>Bivalvia</taxon>
        <taxon>Autobranchia</taxon>
        <taxon>Heteroconchia</taxon>
        <taxon>Euheterodonta</taxon>
        <taxon>Imparidentia</taxon>
        <taxon>Neoheterodontei</taxon>
        <taxon>Myida</taxon>
        <taxon>Dreissenoidea</taxon>
        <taxon>Dreissenidae</taxon>
        <taxon>Dreissena</taxon>
    </lineage>
</organism>
<dbReference type="CDD" id="cd00096">
    <property type="entry name" value="Ig"/>
    <property type="match status" value="1"/>
</dbReference>
<dbReference type="InterPro" id="IPR036179">
    <property type="entry name" value="Ig-like_dom_sf"/>
</dbReference>
<feature type="region of interest" description="Disordered" evidence="1">
    <location>
        <begin position="258"/>
        <end position="288"/>
    </location>
</feature>
<evidence type="ECO:0000256" key="2">
    <source>
        <dbReference type="SAM" id="SignalP"/>
    </source>
</evidence>
<feature type="domain" description="Ig-like" evidence="3">
    <location>
        <begin position="41"/>
        <end position="145"/>
    </location>
</feature>
<feature type="compositionally biased region" description="Basic and acidic residues" evidence="1">
    <location>
        <begin position="258"/>
        <end position="269"/>
    </location>
</feature>
<dbReference type="Proteomes" id="UP000828390">
    <property type="component" value="Unassembled WGS sequence"/>
</dbReference>
<evidence type="ECO:0000256" key="1">
    <source>
        <dbReference type="SAM" id="MobiDB-lite"/>
    </source>
</evidence>
<dbReference type="SUPFAM" id="SSF48726">
    <property type="entry name" value="Immunoglobulin"/>
    <property type="match status" value="2"/>
</dbReference>
<sequence>MITKFWINYNYHWILILVYLNSISSVKDAYDYYRSNPSSIPSFLPVPMNITVHEGETAHLRCRIHNLGPKFVVWRKADDESPLTLGKTTFTPDEDIEVEIEIINPSDEENEESRYDLIIKNVSKDQEGTYACQISATNNYTFNITLNVLDPIKYSPEVELTGTEYVSLMEDIRLVCNATGALKAPDSVDWFFNGEPISEMKPEWFGRILQLNRKPIPGRSLISELVIKRVTMGDRGHYVCRLTKKLAQGFKVHILNDKKNHKEPKRDMETDGESLPTDNDPSDAMASRGKNDARALTLSNSLCFQTALSIVTLFWKICAS</sequence>
<dbReference type="InterPro" id="IPR013783">
    <property type="entry name" value="Ig-like_fold"/>
</dbReference>
<dbReference type="InterPro" id="IPR013106">
    <property type="entry name" value="Ig_V-set"/>
</dbReference>
<feature type="domain" description="Ig-like" evidence="3">
    <location>
        <begin position="156"/>
        <end position="243"/>
    </location>
</feature>
<protein>
    <recommendedName>
        <fullName evidence="3">Ig-like domain-containing protein</fullName>
    </recommendedName>
</protein>
<dbReference type="InterPro" id="IPR037448">
    <property type="entry name" value="Zig-8"/>
</dbReference>
<evidence type="ECO:0000259" key="3">
    <source>
        <dbReference type="PROSITE" id="PS50835"/>
    </source>
</evidence>
<dbReference type="GO" id="GO:0050808">
    <property type="term" value="P:synapse organization"/>
    <property type="evidence" value="ECO:0007669"/>
    <property type="project" value="TreeGrafter"/>
</dbReference>
<dbReference type="SMART" id="SM00408">
    <property type="entry name" value="IGc2"/>
    <property type="match status" value="2"/>
</dbReference>
<name>A0A9D4KPN5_DREPO</name>
<dbReference type="InterPro" id="IPR003599">
    <property type="entry name" value="Ig_sub"/>
</dbReference>
<reference evidence="4" key="2">
    <citation type="submission" date="2020-11" db="EMBL/GenBank/DDBJ databases">
        <authorList>
            <person name="McCartney M.A."/>
            <person name="Auch B."/>
            <person name="Kono T."/>
            <person name="Mallez S."/>
            <person name="Becker A."/>
            <person name="Gohl D.M."/>
            <person name="Silverstein K.A.T."/>
            <person name="Koren S."/>
            <person name="Bechman K.B."/>
            <person name="Herman A."/>
            <person name="Abrahante J.E."/>
            <person name="Garbe J."/>
        </authorList>
    </citation>
    <scope>NUCLEOTIDE SEQUENCE</scope>
    <source>
        <strain evidence="4">Duluth1</strain>
        <tissue evidence="4">Whole animal</tissue>
    </source>
</reference>
<proteinExistence type="predicted"/>
<dbReference type="InterPro" id="IPR007110">
    <property type="entry name" value="Ig-like_dom"/>
</dbReference>
<keyword evidence="2" id="KW-0732">Signal</keyword>
<dbReference type="PANTHER" id="PTHR23279">
    <property type="entry name" value="DEFECTIVE PROBOSCIS EXTENSION RESPONSE DPR -RELATED"/>
    <property type="match status" value="1"/>
</dbReference>
<evidence type="ECO:0000313" key="5">
    <source>
        <dbReference type="Proteomes" id="UP000828390"/>
    </source>
</evidence>
<dbReference type="PANTHER" id="PTHR23279:SF36">
    <property type="entry name" value="DEFECTIVE PROBOSCIS EXTENSION RESPONSE 9, ISOFORM A"/>
    <property type="match status" value="1"/>
</dbReference>
<dbReference type="OrthoDB" id="6365338at2759"/>
<dbReference type="InterPro" id="IPR003598">
    <property type="entry name" value="Ig_sub2"/>
</dbReference>
<accession>A0A9D4KPN5</accession>
<gene>
    <name evidence="4" type="ORF">DPMN_117051</name>
</gene>
<comment type="caution">
    <text evidence="4">The sequence shown here is derived from an EMBL/GenBank/DDBJ whole genome shotgun (WGS) entry which is preliminary data.</text>
</comment>
<feature type="signal peptide" evidence="2">
    <location>
        <begin position="1"/>
        <end position="29"/>
    </location>
</feature>
<dbReference type="Pfam" id="PF07686">
    <property type="entry name" value="V-set"/>
    <property type="match status" value="1"/>
</dbReference>
<dbReference type="EMBL" id="JAIWYP010000004">
    <property type="protein sequence ID" value="KAH3843531.1"/>
    <property type="molecule type" value="Genomic_DNA"/>
</dbReference>
<dbReference type="Gene3D" id="2.60.40.10">
    <property type="entry name" value="Immunoglobulins"/>
    <property type="match status" value="2"/>
</dbReference>
<reference evidence="4" key="1">
    <citation type="journal article" date="2019" name="bioRxiv">
        <title>The Genome of the Zebra Mussel, Dreissena polymorpha: A Resource for Invasive Species Research.</title>
        <authorList>
            <person name="McCartney M.A."/>
            <person name="Auch B."/>
            <person name="Kono T."/>
            <person name="Mallez S."/>
            <person name="Zhang Y."/>
            <person name="Obille A."/>
            <person name="Becker A."/>
            <person name="Abrahante J.E."/>
            <person name="Garbe J."/>
            <person name="Badalamenti J.P."/>
            <person name="Herman A."/>
            <person name="Mangelson H."/>
            <person name="Liachko I."/>
            <person name="Sullivan S."/>
            <person name="Sone E.D."/>
            <person name="Koren S."/>
            <person name="Silverstein K.A.T."/>
            <person name="Beckman K.B."/>
            <person name="Gohl D.M."/>
        </authorList>
    </citation>
    <scope>NUCLEOTIDE SEQUENCE</scope>
    <source>
        <strain evidence="4">Duluth1</strain>
        <tissue evidence="4">Whole animal</tissue>
    </source>
</reference>
<dbReference type="SMART" id="SM00409">
    <property type="entry name" value="IG"/>
    <property type="match status" value="2"/>
</dbReference>